<reference evidence="4 5" key="1">
    <citation type="submission" date="2013-02" db="EMBL/GenBank/DDBJ databases">
        <title>Genome sequence of Candida maltosa Xu316, a potential industrial strain for xylitol and ethanol production.</title>
        <authorList>
            <person name="Yu J."/>
            <person name="Wang Q."/>
            <person name="Geng X."/>
            <person name="Bao W."/>
            <person name="He P."/>
            <person name="Cai J."/>
        </authorList>
    </citation>
    <scope>NUCLEOTIDE SEQUENCE [LARGE SCALE GENOMIC DNA]</scope>
    <source>
        <strain evidence="5">Xu316</strain>
    </source>
</reference>
<dbReference type="OMA" id="KCPIVEH"/>
<keyword evidence="2" id="KW-0067">ATP-binding</keyword>
<dbReference type="Proteomes" id="UP000011777">
    <property type="component" value="Unassembled WGS sequence"/>
</dbReference>
<dbReference type="GO" id="GO:0016020">
    <property type="term" value="C:membrane"/>
    <property type="evidence" value="ECO:0007669"/>
    <property type="project" value="TreeGrafter"/>
</dbReference>
<dbReference type="HOGENOM" id="CLU_000022_45_4_1"/>
<accession>M3JWJ4</accession>
<feature type="domain" description="AMP-dependent synthetase/ligase" evidence="3">
    <location>
        <begin position="177"/>
        <end position="559"/>
    </location>
</feature>
<dbReference type="Pfam" id="PF00501">
    <property type="entry name" value="AMP-binding"/>
    <property type="match status" value="1"/>
</dbReference>
<dbReference type="STRING" id="1245528.M3JWJ4"/>
<keyword evidence="5" id="KW-1185">Reference proteome</keyword>
<dbReference type="Gene3D" id="3.40.50.12780">
    <property type="entry name" value="N-terminal domain of ligase-like"/>
    <property type="match status" value="1"/>
</dbReference>
<dbReference type="PANTHER" id="PTHR43272">
    <property type="entry name" value="LONG-CHAIN-FATTY-ACID--COA LIGASE"/>
    <property type="match status" value="1"/>
</dbReference>
<dbReference type="eggNOG" id="KOG1256">
    <property type="taxonomic scope" value="Eukaryota"/>
</dbReference>
<sequence length="749" mass="84004">MSSSCLPSIAETDAVYASDDKPYIFENPNDLPLETLVNYVLPFPQEIAGESVKIPGTAVTGFSEIYRNAATPNGLKSSIVKGLDTYHAIFESSAKTYANEPCLAHHEYDYENSQHLERYATVSYKEVHQRKNNFAAGLFFLLESNPFKNRSLESHQKIDNHFQNYKRYNSDELSFIVTFYSGNRVEWVISDLACSSNSITSTALYDTLGPQASKYILETTESPAIILSKDHIRGIIDLKKENPETLSSIILLVSMDPLTKKDQELVHYAETVNIKLYDFSQVERTGEIFPHQQCPPNSETAFTITFTSGTTGANPKGVILPQRCCASGMLGYSSLVPHHKGTREFAFLPLAHIFERHISSSMFMFGGAVGFPRLGGTPLTLFQDLKLWKPTFMACVPRIFTKIESGIKATTIDSASSVTRSLYGRAIEAKRARQTVDGDKGDHFVYDQLFIKKLRSAIGFDDMEFCFTGGAPIAAETIKFLKSSLGIGFAQGYGSSESFAGMLMSLPFKNSSVGTCGVIAPSMEARLRELPEMGYLLNDKNGPRGELQLRGHQLFTKYYKNDEETNKAIDADGWFSTGDVAEISAQGGYFKIIDRVKNFYKLSQGEYISPERIEGLYLSKFPFATQLFVHGDSTKSYLVGVLGLNPDTAGQYIKSKFPDEYSPEVDPIKFFQDKKHRKVLLLDMNRAIGKQLQGFEKLHNVFVDFEPLTVERQVVTPTMKIRRPIATRFFRKQIDEMYSEGSVIKDYRL</sequence>
<dbReference type="GO" id="GO:0005524">
    <property type="term" value="F:ATP binding"/>
    <property type="evidence" value="ECO:0007669"/>
    <property type="project" value="UniProtKB-KW"/>
</dbReference>
<dbReference type="SUPFAM" id="SSF56801">
    <property type="entry name" value="Acetyl-CoA synthetase-like"/>
    <property type="match status" value="1"/>
</dbReference>
<dbReference type="InterPro" id="IPR000873">
    <property type="entry name" value="AMP-dep_synth/lig_dom"/>
</dbReference>
<dbReference type="InterPro" id="IPR042099">
    <property type="entry name" value="ANL_N_sf"/>
</dbReference>
<proteinExistence type="predicted"/>
<dbReference type="AlphaFoldDB" id="M3JWJ4"/>
<dbReference type="GO" id="GO:0005783">
    <property type="term" value="C:endoplasmic reticulum"/>
    <property type="evidence" value="ECO:0007669"/>
    <property type="project" value="TreeGrafter"/>
</dbReference>
<evidence type="ECO:0000259" key="3">
    <source>
        <dbReference type="Pfam" id="PF00501"/>
    </source>
</evidence>
<evidence type="ECO:0000313" key="5">
    <source>
        <dbReference type="Proteomes" id="UP000011777"/>
    </source>
</evidence>
<keyword evidence="1" id="KW-0547">Nucleotide-binding</keyword>
<gene>
    <name evidence="4" type="ORF">G210_2380</name>
</gene>
<dbReference type="PANTHER" id="PTHR43272:SF33">
    <property type="entry name" value="AMP-BINDING DOMAIN-CONTAINING PROTEIN-RELATED"/>
    <property type="match status" value="1"/>
</dbReference>
<name>M3JWJ4_CANMX</name>
<evidence type="ECO:0000256" key="2">
    <source>
        <dbReference type="ARBA" id="ARBA00022840"/>
    </source>
</evidence>
<dbReference type="EMBL" id="AOGT01001623">
    <property type="protein sequence ID" value="EMG47320.1"/>
    <property type="molecule type" value="Genomic_DNA"/>
</dbReference>
<dbReference type="OrthoDB" id="1700726at2759"/>
<dbReference type="GO" id="GO:0004467">
    <property type="term" value="F:long-chain fatty acid-CoA ligase activity"/>
    <property type="evidence" value="ECO:0007669"/>
    <property type="project" value="TreeGrafter"/>
</dbReference>
<comment type="caution">
    <text evidence="4">The sequence shown here is derived from an EMBL/GenBank/DDBJ whole genome shotgun (WGS) entry which is preliminary data.</text>
</comment>
<protein>
    <submittedName>
        <fullName evidence="4">Putative long chain fatty acyl-CoA synthetase</fullName>
    </submittedName>
</protein>
<evidence type="ECO:0000256" key="1">
    <source>
        <dbReference type="ARBA" id="ARBA00022741"/>
    </source>
</evidence>
<organism evidence="4 5">
    <name type="scientific">Candida maltosa (strain Xu316)</name>
    <name type="common">Yeast</name>
    <dbReference type="NCBI Taxonomy" id="1245528"/>
    <lineage>
        <taxon>Eukaryota</taxon>
        <taxon>Fungi</taxon>
        <taxon>Dikarya</taxon>
        <taxon>Ascomycota</taxon>
        <taxon>Saccharomycotina</taxon>
        <taxon>Pichiomycetes</taxon>
        <taxon>Debaryomycetaceae</taxon>
        <taxon>Candida/Lodderomyces clade</taxon>
        <taxon>Candida</taxon>
    </lineage>
</organism>
<evidence type="ECO:0000313" key="4">
    <source>
        <dbReference type="EMBL" id="EMG47320.1"/>
    </source>
</evidence>